<keyword evidence="2" id="KW-1185">Reference proteome</keyword>
<gene>
    <name evidence="1" type="ORF">BVC80_1277g5</name>
</gene>
<dbReference type="EMBL" id="MVGT01003545">
    <property type="protein sequence ID" value="OVA03746.1"/>
    <property type="molecule type" value="Genomic_DNA"/>
</dbReference>
<dbReference type="AlphaFoldDB" id="A0A200PZX8"/>
<evidence type="ECO:0000313" key="1">
    <source>
        <dbReference type="EMBL" id="OVA03746.1"/>
    </source>
</evidence>
<comment type="caution">
    <text evidence="1">The sequence shown here is derived from an EMBL/GenBank/DDBJ whole genome shotgun (WGS) entry which is preliminary data.</text>
</comment>
<evidence type="ECO:0000313" key="2">
    <source>
        <dbReference type="Proteomes" id="UP000195402"/>
    </source>
</evidence>
<sequence length="78" mass="8546">MAMRTVACHVSRWLLSGGRTLDRWGKSTESVSVKEKLQKLARKVAKPIRGSSSESEVDDGSFAIMILLPNAVILGYDP</sequence>
<organism evidence="1 2">
    <name type="scientific">Macleaya cordata</name>
    <name type="common">Five-seeded plume-poppy</name>
    <name type="synonym">Bocconia cordata</name>
    <dbReference type="NCBI Taxonomy" id="56857"/>
    <lineage>
        <taxon>Eukaryota</taxon>
        <taxon>Viridiplantae</taxon>
        <taxon>Streptophyta</taxon>
        <taxon>Embryophyta</taxon>
        <taxon>Tracheophyta</taxon>
        <taxon>Spermatophyta</taxon>
        <taxon>Magnoliopsida</taxon>
        <taxon>Ranunculales</taxon>
        <taxon>Papaveraceae</taxon>
        <taxon>Papaveroideae</taxon>
        <taxon>Macleaya</taxon>
    </lineage>
</organism>
<proteinExistence type="predicted"/>
<name>A0A200PZX8_MACCD</name>
<dbReference type="Proteomes" id="UP000195402">
    <property type="component" value="Unassembled WGS sequence"/>
</dbReference>
<accession>A0A200PZX8</accession>
<protein>
    <submittedName>
        <fullName evidence="1">Uncharacterized protein</fullName>
    </submittedName>
</protein>
<dbReference type="InParanoid" id="A0A200PZX8"/>
<reference evidence="1 2" key="1">
    <citation type="journal article" date="2017" name="Mol. Plant">
        <title>The Genome of Medicinal Plant Macleaya cordata Provides New Insights into Benzylisoquinoline Alkaloids Metabolism.</title>
        <authorList>
            <person name="Liu X."/>
            <person name="Liu Y."/>
            <person name="Huang P."/>
            <person name="Ma Y."/>
            <person name="Qing Z."/>
            <person name="Tang Q."/>
            <person name="Cao H."/>
            <person name="Cheng P."/>
            <person name="Zheng Y."/>
            <person name="Yuan Z."/>
            <person name="Zhou Y."/>
            <person name="Liu J."/>
            <person name="Tang Z."/>
            <person name="Zhuo Y."/>
            <person name="Zhang Y."/>
            <person name="Yu L."/>
            <person name="Huang J."/>
            <person name="Yang P."/>
            <person name="Peng Q."/>
            <person name="Zhang J."/>
            <person name="Jiang W."/>
            <person name="Zhang Z."/>
            <person name="Lin K."/>
            <person name="Ro D.K."/>
            <person name="Chen X."/>
            <person name="Xiong X."/>
            <person name="Shang Y."/>
            <person name="Huang S."/>
            <person name="Zeng J."/>
        </authorList>
    </citation>
    <scope>NUCLEOTIDE SEQUENCE [LARGE SCALE GENOMIC DNA]</scope>
    <source>
        <strain evidence="2">cv. BLH2017</strain>
        <tissue evidence="1">Root</tissue>
    </source>
</reference>